<accession>A0A1G4JAI3</accession>
<organism evidence="5 6">
    <name type="scientific">Lachancea meyersii CBS 8951</name>
    <dbReference type="NCBI Taxonomy" id="1266667"/>
    <lineage>
        <taxon>Eukaryota</taxon>
        <taxon>Fungi</taxon>
        <taxon>Dikarya</taxon>
        <taxon>Ascomycota</taxon>
        <taxon>Saccharomycotina</taxon>
        <taxon>Saccharomycetes</taxon>
        <taxon>Saccharomycetales</taxon>
        <taxon>Saccharomycetaceae</taxon>
        <taxon>Lachancea</taxon>
    </lineage>
</organism>
<evidence type="ECO:0000313" key="6">
    <source>
        <dbReference type="Proteomes" id="UP000191144"/>
    </source>
</evidence>
<sequence length="1650" mass="185912">MTQWAIAPLEGLYNSIEQGSLDNSQYDRNLADLKALNVLDGKTKNATSRAQLEKGEIKLSSGDIHQVNEAFVFAAIGLSDELNLDEVVSAELILLNCDIDSDDENSNIALINGAKVAFYIRRQYVLQIVSYVTNCCDSNDKVYSDLVSDGTLIKNLVSAFKEVETQLEEIKQLVTKTKMLDSYDAFAKQNVRFRRDFLLTEYDSLSQILHGLVRNGTFMKKERLLDIVHRVSDMDPSDFFIVYFLSSLLQAFSQLHVLPDSDVRDLHKQFVEELKNDTIYAKPVKVAIIFAFLAFFIGWCKEDPSKRASSYDFATAVDEPMTKAVSLGAIEQFMAFAADTSELEKDSSIELFYDIRSLLQKHIPRLYARQLIDTDQSSHEYNSNSSDFETIRLSQQGQNLLLPAFNQLLQVIITDCAFLLTKMKDAEEDSLLSGEDLFLDEISAKADLERFFLTVHYFYAFRPEYCAVFWQDKESSAYGFIEWAMKCTDTLMRSSVFLMLSSLAFGEENSLNVYHYVNQNSQFSWIHIAQIISDYIVKILDVERKLEESQGNEKNEQDLTAVAMKSGLNEEVIVLLSSLYTLVGCVSHDLDEVTKSHLSKTFTSILFEFVKVNTPLLGAALKVLSNLVPQSEGSRSNFWYKLDSWIFRDSKLSLAQKSYREAYGSVLTTFSDVTGFLNLLESLLRVCTTGFDEYLKFGVLPFPAKLGKGYRNVGVWPYFNYVFNEVFVQSQQLTNMKEKAAVQKPILQIIDYALRSFDYSVILNSIPAGSNLDELVETDDFYCYVQESPATAAINYLFEEKVFTVLFANASFGVDNLAFASRNSSESLELLKLALKNINQLLVCQETYVEELCPIVKRNTKADYFLPHDFGIHGLKSFYNAVFFDLPMIAHFGLYVGLEDCTIASQSLQILKKLAVEMKGHHNKAIVKDTLLSVFDSVDESARVKEAFINQLLMPITDEETLRLKVEILSFLSQTLFYTDKQPSVAHFLLGFFIGSTLSLGPDLNTFISSGHSVLDSIIFLLQSSLEMMNDENIENAPVQLASLSMEIILKLCRNTLTSTLILSRLSDSGLFEKLLVLDPKVNNITRWSSEIISGNSANGFPDYTDEKSAGAFLRFLSYRTFSLQFLSLDIHRLSSQSLKANIDSRIDLLISDIMQPPRIFSFLDVLSFEITALPSEVLQELIVCADIDLGALKAEDSISNSDKIYDMTRLHSLVQLKTQSLSRCLPIVTPHTTIPDTEALYQVSKSEEVILTNYLSTNFSFHRFKSLQLSVLHSWVQLVQIVVLDGHLSKEARSKFILELFEALVPRIMDCIELDVAYTEEIVSLCVFLYDTYHKDHHLHSKSNSIDGRLMSLFMACINGIRSPLSTLSLRSDFYALANRFLSNVLKDSREAKQIAQTLKMSSGRLIEVVFNDAISGEGSSRITGILFLDSLFQLASLHKVNFALESLVKTNMLLLIGHSLTATDDFLKSGLEGISLDNLLYELTAFKSTIHFLIRVAETRSGAQALVQNDIFHVIESCSFLKVDPDLGLDLVFDEVSMDTSNPLHVSLSLDSSLTLNQDACGLSLFEIVVPVFQLMTSILLSMGSANKAVVRRTRTLLDHFRKLVQGVLKRDALIEEDESFQRETMNSEGLAQLVKLVVLLCTLTAYK</sequence>
<protein>
    <submittedName>
        <fullName evidence="5">LAME_0D07756g1_1</fullName>
    </submittedName>
</protein>
<dbReference type="PANTHER" id="PTHR31344:SF0">
    <property type="entry name" value="NUCLEAR PORE COMPLEX PROTEIN NUP205"/>
    <property type="match status" value="1"/>
</dbReference>
<proteinExistence type="inferred from homology"/>
<dbReference type="GO" id="GO:0006999">
    <property type="term" value="P:nuclear pore organization"/>
    <property type="evidence" value="ECO:0007669"/>
    <property type="project" value="TreeGrafter"/>
</dbReference>
<comment type="subcellular location">
    <subcellularLocation>
        <location evidence="1">Nucleus</location>
    </subcellularLocation>
</comment>
<gene>
    <name evidence="5" type="ORF">LAME_0D07756G</name>
</gene>
<dbReference type="Proteomes" id="UP000191144">
    <property type="component" value="Chromosome D"/>
</dbReference>
<dbReference type="InterPro" id="IPR021827">
    <property type="entry name" value="Nup186/Nup192/Nup205"/>
</dbReference>
<evidence type="ECO:0000313" key="5">
    <source>
        <dbReference type="EMBL" id="SCU86811.1"/>
    </source>
</evidence>
<evidence type="ECO:0000256" key="2">
    <source>
        <dbReference type="ARBA" id="ARBA00005892"/>
    </source>
</evidence>
<evidence type="ECO:0000256" key="4">
    <source>
        <dbReference type="ARBA" id="ARBA00023242"/>
    </source>
</evidence>
<dbReference type="GO" id="GO:0017056">
    <property type="term" value="F:structural constituent of nuclear pore"/>
    <property type="evidence" value="ECO:0007669"/>
    <property type="project" value="TreeGrafter"/>
</dbReference>
<comment type="similarity">
    <text evidence="2">Belongs to the NUP186/NUP192/NUP205 family.</text>
</comment>
<keyword evidence="6" id="KW-1185">Reference proteome</keyword>
<name>A0A1G4JAI3_9SACH</name>
<dbReference type="OrthoDB" id="2019644at2759"/>
<evidence type="ECO:0000256" key="3">
    <source>
        <dbReference type="ARBA" id="ARBA00022448"/>
    </source>
</evidence>
<reference evidence="6" key="1">
    <citation type="submission" date="2016-03" db="EMBL/GenBank/DDBJ databases">
        <authorList>
            <person name="Devillers Hugo."/>
        </authorList>
    </citation>
    <scope>NUCLEOTIDE SEQUENCE [LARGE SCALE GENOMIC DNA]</scope>
</reference>
<keyword evidence="4" id="KW-0539">Nucleus</keyword>
<dbReference type="GO" id="GO:0044611">
    <property type="term" value="C:nuclear pore inner ring"/>
    <property type="evidence" value="ECO:0007669"/>
    <property type="project" value="TreeGrafter"/>
</dbReference>
<evidence type="ECO:0000256" key="1">
    <source>
        <dbReference type="ARBA" id="ARBA00004123"/>
    </source>
</evidence>
<dbReference type="EMBL" id="LT598482">
    <property type="protein sequence ID" value="SCU86811.1"/>
    <property type="molecule type" value="Genomic_DNA"/>
</dbReference>
<dbReference type="PANTHER" id="PTHR31344">
    <property type="entry name" value="NUCLEAR PORE COMPLEX PROTEIN NUP205"/>
    <property type="match status" value="1"/>
</dbReference>
<dbReference type="Pfam" id="PF11894">
    <property type="entry name" value="Nup192"/>
    <property type="match status" value="1"/>
</dbReference>
<keyword evidence="3" id="KW-0813">Transport</keyword>